<dbReference type="EMBL" id="PGTO01000003">
    <property type="protein sequence ID" value="RAU23042.1"/>
    <property type="molecule type" value="Genomic_DNA"/>
</dbReference>
<evidence type="ECO:0000313" key="1">
    <source>
        <dbReference type="EMBL" id="RAU23042.1"/>
    </source>
</evidence>
<accession>A0A364P131</accession>
<dbReference type="AlphaFoldDB" id="A0A364P131"/>
<name>A0A364P131_9PROT</name>
<comment type="caution">
    <text evidence="1">The sequence shown here is derived from an EMBL/GenBank/DDBJ whole genome shotgun (WGS) entry which is preliminary data.</text>
</comment>
<reference evidence="1 2" key="1">
    <citation type="submission" date="2017-11" db="EMBL/GenBank/DDBJ databases">
        <title>Draft genome sequence of magnetotactic bacterium Magnetospirillum kuznetsovii LBB-42.</title>
        <authorList>
            <person name="Grouzdev D.S."/>
            <person name="Rysina M.S."/>
            <person name="Baslerov R.V."/>
            <person name="Koziaeva V."/>
        </authorList>
    </citation>
    <scope>NUCLEOTIDE SEQUENCE [LARGE SCALE GENOMIC DNA]</scope>
    <source>
        <strain evidence="1 2">LBB-42</strain>
    </source>
</reference>
<dbReference type="RefSeq" id="WP_192884587.1">
    <property type="nucleotide sequence ID" value="NZ_PGTO01000003.1"/>
</dbReference>
<keyword evidence="2" id="KW-1185">Reference proteome</keyword>
<sequence>MDAATLEMVLTAHDETVQDAQAGGHSNDVVQSEGMTAARCAVETVTPRARLAAA</sequence>
<dbReference type="Proteomes" id="UP000251075">
    <property type="component" value="Unassembled WGS sequence"/>
</dbReference>
<proteinExistence type="predicted"/>
<evidence type="ECO:0000313" key="2">
    <source>
        <dbReference type="Proteomes" id="UP000251075"/>
    </source>
</evidence>
<organism evidence="1 2">
    <name type="scientific">Paramagnetospirillum kuznetsovii</name>
    <dbReference type="NCBI Taxonomy" id="2053833"/>
    <lineage>
        <taxon>Bacteria</taxon>
        <taxon>Pseudomonadati</taxon>
        <taxon>Pseudomonadota</taxon>
        <taxon>Alphaproteobacteria</taxon>
        <taxon>Rhodospirillales</taxon>
        <taxon>Magnetospirillaceae</taxon>
        <taxon>Paramagnetospirillum</taxon>
    </lineage>
</organism>
<protein>
    <submittedName>
        <fullName evidence="1">Uncharacterized protein</fullName>
    </submittedName>
</protein>
<gene>
    <name evidence="1" type="ORF">CU669_06640</name>
</gene>